<dbReference type="InterPro" id="IPR050266">
    <property type="entry name" value="AB_hydrolase_sf"/>
</dbReference>
<evidence type="ECO:0000313" key="2">
    <source>
        <dbReference type="EMBL" id="MFC5479135.1"/>
    </source>
</evidence>
<dbReference type="RefSeq" id="WP_379756086.1">
    <property type="nucleotide sequence ID" value="NZ_JBHSMR010000013.1"/>
</dbReference>
<dbReference type="SUPFAM" id="SSF53474">
    <property type="entry name" value="alpha/beta-Hydrolases"/>
    <property type="match status" value="1"/>
</dbReference>
<reference evidence="3" key="1">
    <citation type="journal article" date="2019" name="Int. J. Syst. Evol. Microbiol.">
        <title>The Global Catalogue of Microorganisms (GCM) 10K type strain sequencing project: providing services to taxonomists for standard genome sequencing and annotation.</title>
        <authorList>
            <consortium name="The Broad Institute Genomics Platform"/>
            <consortium name="The Broad Institute Genome Sequencing Center for Infectious Disease"/>
            <person name="Wu L."/>
            <person name="Ma J."/>
        </authorList>
    </citation>
    <scope>NUCLEOTIDE SEQUENCE [LARGE SCALE GENOMIC DNA]</scope>
    <source>
        <strain evidence="3">CCUG 43111</strain>
    </source>
</reference>
<sequence>MDQPAVILIHGATLNGRSWDPVRRLIDPRLRVLAPDLPGHGARQHETYTLEGGVETVLAAARTLGDAPFILAGDSLGSYTAQAAAARLPQDRLMGLVLGGASHEFRGAPTYAYRAKALMFRVLIALMGERKLVEGKIPGVLSEVGMNGEDAGATLAAGVSLKAFPQAVRALTGQDFRGMLAQITQPTLFINGDIDKPHVRGEADYVAAARNARIERFADCPHGVSLHRARDYARLLNGFAEQVLPLAERRQEAS</sequence>
<dbReference type="InterPro" id="IPR029058">
    <property type="entry name" value="AB_hydrolase_fold"/>
</dbReference>
<protein>
    <submittedName>
        <fullName evidence="2">Alpha/beta fold hydrolase</fullName>
    </submittedName>
</protein>
<evidence type="ECO:0000259" key="1">
    <source>
        <dbReference type="Pfam" id="PF12697"/>
    </source>
</evidence>
<keyword evidence="2" id="KW-0378">Hydrolase</keyword>
<accession>A0ABW0MMR4</accession>
<dbReference type="Proteomes" id="UP001596101">
    <property type="component" value="Unassembled WGS sequence"/>
</dbReference>
<dbReference type="Gene3D" id="3.40.50.1820">
    <property type="entry name" value="alpha/beta hydrolase"/>
    <property type="match status" value="1"/>
</dbReference>
<gene>
    <name evidence="2" type="ORF">ACFPQ5_13080</name>
</gene>
<proteinExistence type="predicted"/>
<dbReference type="EMBL" id="JBHSMR010000013">
    <property type="protein sequence ID" value="MFC5479135.1"/>
    <property type="molecule type" value="Genomic_DNA"/>
</dbReference>
<comment type="caution">
    <text evidence="2">The sequence shown here is derived from an EMBL/GenBank/DDBJ whole genome shotgun (WGS) entry which is preliminary data.</text>
</comment>
<dbReference type="GO" id="GO:0016787">
    <property type="term" value="F:hydrolase activity"/>
    <property type="evidence" value="ECO:0007669"/>
    <property type="project" value="UniProtKB-KW"/>
</dbReference>
<dbReference type="InterPro" id="IPR000073">
    <property type="entry name" value="AB_hydrolase_1"/>
</dbReference>
<dbReference type="PANTHER" id="PTHR43798:SF5">
    <property type="entry name" value="MONOACYLGLYCEROL LIPASE ABHD6"/>
    <property type="match status" value="1"/>
</dbReference>
<keyword evidence="3" id="KW-1185">Reference proteome</keyword>
<organism evidence="2 3">
    <name type="scientific">Massilia suwonensis</name>
    <dbReference type="NCBI Taxonomy" id="648895"/>
    <lineage>
        <taxon>Bacteria</taxon>
        <taxon>Pseudomonadati</taxon>
        <taxon>Pseudomonadota</taxon>
        <taxon>Betaproteobacteria</taxon>
        <taxon>Burkholderiales</taxon>
        <taxon>Oxalobacteraceae</taxon>
        <taxon>Telluria group</taxon>
        <taxon>Massilia</taxon>
    </lineage>
</organism>
<name>A0ABW0MMR4_9BURK</name>
<dbReference type="PANTHER" id="PTHR43798">
    <property type="entry name" value="MONOACYLGLYCEROL LIPASE"/>
    <property type="match status" value="1"/>
</dbReference>
<feature type="domain" description="AB hydrolase-1" evidence="1">
    <location>
        <begin position="6"/>
        <end position="234"/>
    </location>
</feature>
<evidence type="ECO:0000313" key="3">
    <source>
        <dbReference type="Proteomes" id="UP001596101"/>
    </source>
</evidence>
<dbReference type="Pfam" id="PF12697">
    <property type="entry name" value="Abhydrolase_6"/>
    <property type="match status" value="1"/>
</dbReference>